<dbReference type="InterPro" id="IPR046806">
    <property type="entry name" value="MrpA_C/MbhE"/>
</dbReference>
<evidence type="ECO:0000256" key="6">
    <source>
        <dbReference type="ARBA" id="ARBA00023136"/>
    </source>
</evidence>
<dbReference type="Pfam" id="PF04039">
    <property type="entry name" value="MnhB"/>
    <property type="match status" value="1"/>
</dbReference>
<comment type="caution">
    <text evidence="10">The sequence shown here is derived from an EMBL/GenBank/DDBJ whole genome shotgun (WGS) entry which is preliminary data.</text>
</comment>
<dbReference type="RefSeq" id="WP_424596793.1">
    <property type="nucleotide sequence ID" value="NZ_JBNATC010000005.1"/>
</dbReference>
<dbReference type="InterPro" id="IPR007182">
    <property type="entry name" value="MnhB"/>
</dbReference>
<dbReference type="AlphaFoldDB" id="A0A2J6WG04"/>
<dbReference type="Proteomes" id="UP000237040">
    <property type="component" value="Unassembled WGS sequence"/>
</dbReference>
<dbReference type="PANTHER" id="PTHR33932:SF4">
    <property type="entry name" value="NA(+)_H(+) ANTIPORTER SUBUNIT B"/>
    <property type="match status" value="1"/>
</dbReference>
<evidence type="ECO:0000256" key="2">
    <source>
        <dbReference type="ARBA" id="ARBA00009425"/>
    </source>
</evidence>
<feature type="domain" description="MrpA C-terminal/MbhE" evidence="9">
    <location>
        <begin position="30"/>
        <end position="81"/>
    </location>
</feature>
<evidence type="ECO:0000259" key="8">
    <source>
        <dbReference type="Pfam" id="PF04039"/>
    </source>
</evidence>
<name>A0A2J6WG04_9BACT</name>
<evidence type="ECO:0000313" key="10">
    <source>
        <dbReference type="EMBL" id="PMP68868.1"/>
    </source>
</evidence>
<feature type="transmembrane region" description="Helical" evidence="7">
    <location>
        <begin position="130"/>
        <end position="147"/>
    </location>
</feature>
<accession>A0A2J6WG04</accession>
<evidence type="ECO:0000259" key="9">
    <source>
        <dbReference type="Pfam" id="PF20501"/>
    </source>
</evidence>
<gene>
    <name evidence="10" type="ORF">C0189_00475</name>
</gene>
<protein>
    <submittedName>
        <fullName evidence="10">Cation:proton antiporter</fullName>
    </submittedName>
</protein>
<dbReference type="GO" id="GO:0005886">
    <property type="term" value="C:plasma membrane"/>
    <property type="evidence" value="ECO:0007669"/>
    <property type="project" value="UniProtKB-SubCell"/>
</dbReference>
<organism evidence="10 11">
    <name type="scientific">Caldisericum exile</name>
    <dbReference type="NCBI Taxonomy" id="693075"/>
    <lineage>
        <taxon>Bacteria</taxon>
        <taxon>Pseudomonadati</taxon>
        <taxon>Caldisericota/Cryosericota group</taxon>
        <taxon>Caldisericota</taxon>
        <taxon>Caldisericia</taxon>
        <taxon>Caldisericales</taxon>
        <taxon>Caldisericaceae</taxon>
        <taxon>Caldisericum</taxon>
    </lineage>
</organism>
<evidence type="ECO:0000256" key="5">
    <source>
        <dbReference type="ARBA" id="ARBA00022989"/>
    </source>
</evidence>
<dbReference type="EMBL" id="PNIL01000005">
    <property type="protein sequence ID" value="PMP68868.1"/>
    <property type="molecule type" value="Genomic_DNA"/>
</dbReference>
<evidence type="ECO:0000256" key="1">
    <source>
        <dbReference type="ARBA" id="ARBA00004651"/>
    </source>
</evidence>
<feature type="transmembrane region" description="Helical" evidence="7">
    <location>
        <begin position="106"/>
        <end position="124"/>
    </location>
</feature>
<dbReference type="Pfam" id="PF20501">
    <property type="entry name" value="MbhE"/>
    <property type="match status" value="1"/>
</dbReference>
<keyword evidence="5 7" id="KW-1133">Transmembrane helix</keyword>
<keyword evidence="4 7" id="KW-0812">Transmembrane</keyword>
<evidence type="ECO:0000313" key="11">
    <source>
        <dbReference type="Proteomes" id="UP000237040"/>
    </source>
</evidence>
<dbReference type="PANTHER" id="PTHR33932">
    <property type="entry name" value="NA(+)/H(+) ANTIPORTER SUBUNIT B"/>
    <property type="match status" value="1"/>
</dbReference>
<feature type="transmembrane region" description="Helical" evidence="7">
    <location>
        <begin position="5"/>
        <end position="25"/>
    </location>
</feature>
<evidence type="ECO:0000256" key="3">
    <source>
        <dbReference type="ARBA" id="ARBA00022475"/>
    </source>
</evidence>
<evidence type="ECO:0000256" key="7">
    <source>
        <dbReference type="SAM" id="Phobius"/>
    </source>
</evidence>
<feature type="domain" description="Na+/H+ antiporter MnhB subunit-related protein" evidence="8">
    <location>
        <begin position="100"/>
        <end position="216"/>
    </location>
</feature>
<evidence type="ECO:0000256" key="4">
    <source>
        <dbReference type="ARBA" id="ARBA00022692"/>
    </source>
</evidence>
<comment type="subcellular location">
    <subcellularLocation>
        <location evidence="1">Cell membrane</location>
        <topology evidence="1">Multi-pass membrane protein</topology>
    </subcellularLocation>
</comment>
<sequence length="236" mass="25700">MIRKIVYGVFILIIIAAIAIFMSNYKFGVDKMDVGKYYLDNTVPQTGAANVVTSVTLFYRGFDTLGEVTVLFTAALGVAVLYFMGENKRKQKLQESNFVTKIGTRVVFPFILLTGAYIFMHGHLTPGGGFQGGALIATGFLLLYLAYEETSIDRKKFYLVEGLGGLTYVIIGLLGFFMKGSFLANVLPNGTLFDLLSGGIMLPIYIGVGLKVGSELSNIIDDLMCEVKCEEAGGEE</sequence>
<keyword evidence="6 7" id="KW-0472">Membrane</keyword>
<dbReference type="InterPro" id="IPR050622">
    <property type="entry name" value="CPA3_antiporter_subunitB"/>
</dbReference>
<feature type="transmembrane region" description="Helical" evidence="7">
    <location>
        <begin position="190"/>
        <end position="210"/>
    </location>
</feature>
<reference evidence="10 11" key="1">
    <citation type="submission" date="2018-01" db="EMBL/GenBank/DDBJ databases">
        <title>Metagenomic assembled genomes from two thermal pools in the Uzon Caldera, Kamchatka, Russia.</title>
        <authorList>
            <person name="Wilkins L."/>
            <person name="Ettinger C."/>
        </authorList>
    </citation>
    <scope>NUCLEOTIDE SEQUENCE [LARGE SCALE GENOMIC DNA]</scope>
    <source>
        <strain evidence="10">ZAV-07</strain>
    </source>
</reference>
<comment type="similarity">
    <text evidence="2">Belongs to the CPA3 antiporters (TC 2.A.63) subunit B family.</text>
</comment>
<feature type="transmembrane region" description="Helical" evidence="7">
    <location>
        <begin position="68"/>
        <end position="85"/>
    </location>
</feature>
<feature type="transmembrane region" description="Helical" evidence="7">
    <location>
        <begin position="159"/>
        <end position="178"/>
    </location>
</feature>
<keyword evidence="3" id="KW-1003">Cell membrane</keyword>
<proteinExistence type="inferred from homology"/>